<feature type="domain" description="NB-ARC" evidence="4">
    <location>
        <begin position="227"/>
        <end position="395"/>
    </location>
</feature>
<name>A0A6A4KRE7_9ERIC</name>
<feature type="non-terminal residue" evidence="5">
    <location>
        <position position="1"/>
    </location>
</feature>
<keyword evidence="2" id="KW-0433">Leucine-rich repeat</keyword>
<dbReference type="OrthoDB" id="5986190at2759"/>
<dbReference type="Gene3D" id="1.10.10.10">
    <property type="entry name" value="Winged helix-like DNA-binding domain superfamily/Winged helix DNA-binding domain"/>
    <property type="match status" value="1"/>
</dbReference>
<evidence type="ECO:0000256" key="1">
    <source>
        <dbReference type="ARBA" id="ARBA00008894"/>
    </source>
</evidence>
<dbReference type="InterPro" id="IPR044974">
    <property type="entry name" value="Disease_R_plants"/>
</dbReference>
<keyword evidence="6" id="KW-1185">Reference proteome</keyword>
<dbReference type="EMBL" id="QEFC01003087">
    <property type="protein sequence ID" value="KAE9450113.1"/>
    <property type="molecule type" value="Genomic_DNA"/>
</dbReference>
<dbReference type="Gene3D" id="1.10.8.430">
    <property type="entry name" value="Helical domain of apoptotic protease-activating factors"/>
    <property type="match status" value="1"/>
</dbReference>
<dbReference type="PANTHER" id="PTHR23155:SF1052">
    <property type="entry name" value="DISEASE RESISTANCE PROTEIN RPM1"/>
    <property type="match status" value="1"/>
</dbReference>
<dbReference type="PRINTS" id="PR00364">
    <property type="entry name" value="DISEASERSIST"/>
</dbReference>
<dbReference type="InterPro" id="IPR027417">
    <property type="entry name" value="P-loop_NTPase"/>
</dbReference>
<dbReference type="Pfam" id="PF00931">
    <property type="entry name" value="NB-ARC"/>
    <property type="match status" value="1"/>
</dbReference>
<evidence type="ECO:0000259" key="4">
    <source>
        <dbReference type="Pfam" id="PF00931"/>
    </source>
</evidence>
<evidence type="ECO:0000313" key="6">
    <source>
        <dbReference type="Proteomes" id="UP000428333"/>
    </source>
</evidence>
<dbReference type="InterPro" id="IPR002182">
    <property type="entry name" value="NB-ARC"/>
</dbReference>
<dbReference type="Gene3D" id="3.40.50.300">
    <property type="entry name" value="P-loop containing nucleotide triphosphate hydrolases"/>
    <property type="match status" value="1"/>
</dbReference>
<gene>
    <name evidence="5" type="ORF">C3L33_17991</name>
</gene>
<comment type="similarity">
    <text evidence="1">Belongs to the disease resistance NB-LRR family.</text>
</comment>
<dbReference type="Proteomes" id="UP000428333">
    <property type="component" value="Linkage Group LG11"/>
</dbReference>
<protein>
    <recommendedName>
        <fullName evidence="4">NB-ARC domain-containing protein</fullName>
    </recommendedName>
</protein>
<dbReference type="InterPro" id="IPR036388">
    <property type="entry name" value="WH-like_DNA-bd_sf"/>
</dbReference>
<accession>A0A6A4KRE7</accession>
<evidence type="ECO:0000256" key="2">
    <source>
        <dbReference type="ARBA" id="ARBA00022614"/>
    </source>
</evidence>
<dbReference type="GO" id="GO:0043531">
    <property type="term" value="F:ADP binding"/>
    <property type="evidence" value="ECO:0007669"/>
    <property type="project" value="InterPro"/>
</dbReference>
<evidence type="ECO:0000313" key="5">
    <source>
        <dbReference type="EMBL" id="KAE9450113.1"/>
    </source>
</evidence>
<dbReference type="SUPFAM" id="SSF52540">
    <property type="entry name" value="P-loop containing nucleoside triphosphate hydrolases"/>
    <property type="match status" value="1"/>
</dbReference>
<keyword evidence="3" id="KW-0677">Repeat</keyword>
<evidence type="ECO:0000256" key="3">
    <source>
        <dbReference type="ARBA" id="ARBA00022737"/>
    </source>
</evidence>
<comment type="caution">
    <text evidence="5">The sequence shown here is derived from an EMBL/GenBank/DDBJ whole genome shotgun (WGS) entry which is preliminary data.</text>
</comment>
<organism evidence="5 6">
    <name type="scientific">Rhododendron williamsianum</name>
    <dbReference type="NCBI Taxonomy" id="262921"/>
    <lineage>
        <taxon>Eukaryota</taxon>
        <taxon>Viridiplantae</taxon>
        <taxon>Streptophyta</taxon>
        <taxon>Embryophyta</taxon>
        <taxon>Tracheophyta</taxon>
        <taxon>Spermatophyta</taxon>
        <taxon>Magnoliopsida</taxon>
        <taxon>eudicotyledons</taxon>
        <taxon>Gunneridae</taxon>
        <taxon>Pentapetalae</taxon>
        <taxon>asterids</taxon>
        <taxon>Ericales</taxon>
        <taxon>Ericaceae</taxon>
        <taxon>Ericoideae</taxon>
        <taxon>Rhodoreae</taxon>
        <taxon>Rhododendron</taxon>
    </lineage>
</organism>
<dbReference type="AlphaFoldDB" id="A0A6A4KRE7"/>
<dbReference type="PANTHER" id="PTHR23155">
    <property type="entry name" value="DISEASE RESISTANCE PROTEIN RP"/>
    <property type="match status" value="1"/>
</dbReference>
<dbReference type="InterPro" id="IPR042197">
    <property type="entry name" value="Apaf_helical"/>
</dbReference>
<dbReference type="GO" id="GO:0098542">
    <property type="term" value="P:defense response to other organism"/>
    <property type="evidence" value="ECO:0007669"/>
    <property type="project" value="TreeGrafter"/>
</dbReference>
<reference evidence="5 6" key="1">
    <citation type="journal article" date="2019" name="Genome Biol. Evol.">
        <title>The Rhododendron genome and chromosomal organization provide insight into shared whole-genome duplications across the heath family (Ericaceae).</title>
        <authorList>
            <person name="Soza V.L."/>
            <person name="Lindsley D."/>
            <person name="Waalkes A."/>
            <person name="Ramage E."/>
            <person name="Patwardhan R.P."/>
            <person name="Burton J.N."/>
            <person name="Adey A."/>
            <person name="Kumar A."/>
            <person name="Qiu R."/>
            <person name="Shendure J."/>
            <person name="Hall B."/>
        </authorList>
    </citation>
    <scope>NUCLEOTIDE SEQUENCE [LARGE SCALE GENOMIC DNA]</scope>
    <source>
        <strain evidence="5">RSF 1966-606</strain>
    </source>
</reference>
<sequence length="518" mass="58463">MAAAIGNLIRKLQHFSSTHVAKHHDIVVHLEQIEKQLNVLQPYLADAEWKRDVHESQRKMVTHGGRISWWVLRVAVLAEEVVDIIVTCDLRLMNMNIGDSTFSKLLHYWLFTTNDNLTAKIQMFLSRFPQENELQELLRSKIGIVLPAGHKAFVTSWPYSLFWMDFVQYLWGQFSARVTVEIAKLNLEALIMRLTKNVQAFQPRPARASRKAIQMIIRSIGLLGRADDLKQLRGWLLAAKEEDSLTPTVIAVNGEAGIGKTCMAKGIYESLQKHFDCHAWIFVSPNRTRLLLDILRGLLKSISVAVPGNIDALDEATMKQTIRHLLVGKKFLLVLDDLPTQQELDYVKDILPSGCRAKILLTSRSDISGCAHVLVLKSLSPQDSFNLFRKCAFLESQNNTFWSSIESEANEILKTCERLPLAIVTIGGMLSTKQMATKEWSKVRDMLKEANFISLCYADLDPVLKSCFLYAASFPSQHEISCKKLQRLWIAEGIVKEADGKTVEEATSLQLTSSSKGT</sequence>
<proteinExistence type="inferred from homology"/>